<evidence type="ECO:0000259" key="3">
    <source>
        <dbReference type="Pfam" id="PF01323"/>
    </source>
</evidence>
<dbReference type="GO" id="GO:0018845">
    <property type="term" value="F:2-hydroxychromene-2-carboxylate isomerase activity"/>
    <property type="evidence" value="ECO:0007669"/>
    <property type="project" value="UniProtKB-UniRule"/>
</dbReference>
<dbReference type="PANTHER" id="PTHR42943">
    <property type="entry name" value="GLUTATHIONE S-TRANSFERASE KAPPA"/>
    <property type="match status" value="1"/>
</dbReference>
<evidence type="ECO:0000256" key="1">
    <source>
        <dbReference type="PIRNR" id="PIRNR006386"/>
    </source>
</evidence>
<keyword evidence="1 4" id="KW-0413">Isomerase</keyword>
<dbReference type="GO" id="GO:0006749">
    <property type="term" value="P:glutathione metabolic process"/>
    <property type="evidence" value="ECO:0007669"/>
    <property type="project" value="TreeGrafter"/>
</dbReference>
<reference evidence="5" key="1">
    <citation type="submission" date="2016-10" db="EMBL/GenBank/DDBJ databases">
        <authorList>
            <person name="Varghese N."/>
            <person name="Submissions S."/>
        </authorList>
    </citation>
    <scope>NUCLEOTIDE SEQUENCE [LARGE SCALE GENOMIC DNA]</scope>
    <source>
        <strain evidence="5">DSM 21424</strain>
    </source>
</reference>
<dbReference type="PIRSF" id="PIRSF006386">
    <property type="entry name" value="HCCAis_GSTk"/>
    <property type="match status" value="1"/>
</dbReference>
<dbReference type="InterPro" id="IPR044087">
    <property type="entry name" value="NahD-like"/>
</dbReference>
<protein>
    <recommendedName>
        <fullName evidence="1">2-hydroxychromene-2-carboxylate isomerase</fullName>
        <ecNumber evidence="1">5.99.1.4</ecNumber>
    </recommendedName>
</protein>
<evidence type="ECO:0000313" key="5">
    <source>
        <dbReference type="Proteomes" id="UP000198922"/>
    </source>
</evidence>
<dbReference type="EC" id="5.99.1.4" evidence="1"/>
<evidence type="ECO:0000313" key="4">
    <source>
        <dbReference type="EMBL" id="SDE39283.1"/>
    </source>
</evidence>
<organism evidence="4 5">
    <name type="scientific">Limimaricola pyoseonensis</name>
    <dbReference type="NCBI Taxonomy" id="521013"/>
    <lineage>
        <taxon>Bacteria</taxon>
        <taxon>Pseudomonadati</taxon>
        <taxon>Pseudomonadota</taxon>
        <taxon>Alphaproteobacteria</taxon>
        <taxon>Rhodobacterales</taxon>
        <taxon>Paracoccaceae</taxon>
        <taxon>Limimaricola</taxon>
    </lineage>
</organism>
<dbReference type="Proteomes" id="UP000198922">
    <property type="component" value="Unassembled WGS sequence"/>
</dbReference>
<dbReference type="EMBL" id="FNAT01000002">
    <property type="protein sequence ID" value="SDE39283.1"/>
    <property type="molecule type" value="Genomic_DNA"/>
</dbReference>
<dbReference type="InterPro" id="IPR051924">
    <property type="entry name" value="GST_Kappa/NadH"/>
</dbReference>
<dbReference type="STRING" id="521013.SAMN04488567_1519"/>
<comment type="similarity">
    <text evidence="1">Belongs to the GST superfamily. NadH family.</text>
</comment>
<name>A0A1G7CJ47_9RHOB</name>
<dbReference type="Pfam" id="PF01323">
    <property type="entry name" value="DSBA"/>
    <property type="match status" value="1"/>
</dbReference>
<dbReference type="InterPro" id="IPR001853">
    <property type="entry name" value="DSBA-like_thioredoxin_dom"/>
</dbReference>
<feature type="active site" description="Nucleophile" evidence="2">
    <location>
        <position position="37"/>
    </location>
</feature>
<evidence type="ECO:0000256" key="2">
    <source>
        <dbReference type="PIRSR" id="PIRSR006386-1"/>
    </source>
</evidence>
<comment type="catalytic activity">
    <reaction evidence="1">
        <text>2-hydroxychromene-2-carboxylate = (3E)-4-(2-hydroxyphenyl)-2-oxobut-3-enoate</text>
        <dbReference type="Rhea" id="RHEA:27401"/>
        <dbReference type="ChEBI" id="CHEBI:59350"/>
        <dbReference type="ChEBI" id="CHEBI:59353"/>
        <dbReference type="EC" id="5.99.1.4"/>
    </reaction>
</comment>
<sequence length="224" mass="24780">MIDTAYHSPRVTQTCPLGPSVKGVRMPQIDYFFATLSPYVYIAGTRFEEIAARYGAEITYKPMDVVALFPRSGGQAPKDRHPSRVEYRAQELRRQSKKAGLPFNLRPAFWPTNAAPSSYAIINAQKAGGGDMGLLVHAITRACWSEEKDIAEEAVIRAALEEAGFDPELAESNMMGAADEYASNLEEAVRRGVFGSPFYITDTDERFWGQDRLGDLALHLSGQL</sequence>
<accession>A0A1G7CJ47</accession>
<dbReference type="Gene3D" id="3.40.30.10">
    <property type="entry name" value="Glutaredoxin"/>
    <property type="match status" value="1"/>
</dbReference>
<dbReference type="GO" id="GO:1901170">
    <property type="term" value="P:naphthalene catabolic process"/>
    <property type="evidence" value="ECO:0007669"/>
    <property type="project" value="InterPro"/>
</dbReference>
<dbReference type="SUPFAM" id="SSF52833">
    <property type="entry name" value="Thioredoxin-like"/>
    <property type="match status" value="1"/>
</dbReference>
<dbReference type="InterPro" id="IPR014440">
    <property type="entry name" value="HCCAis_GSTk"/>
</dbReference>
<keyword evidence="5" id="KW-1185">Reference proteome</keyword>
<gene>
    <name evidence="4" type="ORF">SAMN04488567_1519</name>
</gene>
<proteinExistence type="inferred from homology"/>
<dbReference type="PANTHER" id="PTHR42943:SF2">
    <property type="entry name" value="GLUTATHIONE S-TRANSFERASE KAPPA 1"/>
    <property type="match status" value="1"/>
</dbReference>
<dbReference type="GO" id="GO:0004364">
    <property type="term" value="F:glutathione transferase activity"/>
    <property type="evidence" value="ECO:0007669"/>
    <property type="project" value="TreeGrafter"/>
</dbReference>
<dbReference type="CDD" id="cd03022">
    <property type="entry name" value="DsbA_HCCA_Iso"/>
    <property type="match status" value="1"/>
</dbReference>
<dbReference type="InterPro" id="IPR036249">
    <property type="entry name" value="Thioredoxin-like_sf"/>
</dbReference>
<feature type="domain" description="DSBA-like thioredoxin" evidence="3">
    <location>
        <begin position="28"/>
        <end position="220"/>
    </location>
</feature>
<dbReference type="AlphaFoldDB" id="A0A1G7CJ47"/>
<dbReference type="GO" id="GO:0004602">
    <property type="term" value="F:glutathione peroxidase activity"/>
    <property type="evidence" value="ECO:0007669"/>
    <property type="project" value="TreeGrafter"/>
</dbReference>